<dbReference type="Gene3D" id="1.10.10.10">
    <property type="entry name" value="Winged helix-like DNA-binding domain superfamily/Winged helix DNA-binding domain"/>
    <property type="match status" value="1"/>
</dbReference>
<evidence type="ECO:0000313" key="6">
    <source>
        <dbReference type="Proteomes" id="UP000295680"/>
    </source>
</evidence>
<dbReference type="EMBL" id="SLWS01000005">
    <property type="protein sequence ID" value="TCO58705.1"/>
    <property type="molecule type" value="Genomic_DNA"/>
</dbReference>
<dbReference type="SUPFAM" id="SSF46785">
    <property type="entry name" value="Winged helix' DNA-binding domain"/>
    <property type="match status" value="1"/>
</dbReference>
<dbReference type="InterPro" id="IPR002577">
    <property type="entry name" value="HTH_HxlR"/>
</dbReference>
<reference evidence="5 6" key="1">
    <citation type="submission" date="2019-03" db="EMBL/GenBank/DDBJ databases">
        <title>Genomic Encyclopedia of Type Strains, Phase IV (KMG-IV): sequencing the most valuable type-strain genomes for metagenomic binning, comparative biology and taxonomic classification.</title>
        <authorList>
            <person name="Goeker M."/>
        </authorList>
    </citation>
    <scope>NUCLEOTIDE SEQUENCE [LARGE SCALE GENOMIC DNA]</scope>
    <source>
        <strain evidence="5 6">DSM 45934</strain>
    </source>
</reference>
<evidence type="ECO:0000256" key="1">
    <source>
        <dbReference type="ARBA" id="ARBA00023015"/>
    </source>
</evidence>
<keyword evidence="2" id="KW-0238">DNA-binding</keyword>
<feature type="domain" description="HTH hxlR-type" evidence="4">
    <location>
        <begin position="7"/>
        <end position="105"/>
    </location>
</feature>
<dbReference type="PROSITE" id="PS51118">
    <property type="entry name" value="HTH_HXLR"/>
    <property type="match status" value="1"/>
</dbReference>
<dbReference type="InterPro" id="IPR036390">
    <property type="entry name" value="WH_DNA-bd_sf"/>
</dbReference>
<comment type="caution">
    <text evidence="5">The sequence shown here is derived from an EMBL/GenBank/DDBJ whole genome shotgun (WGS) entry which is preliminary data.</text>
</comment>
<dbReference type="PANTHER" id="PTHR33204:SF18">
    <property type="entry name" value="TRANSCRIPTIONAL REGULATORY PROTEIN"/>
    <property type="match status" value="1"/>
</dbReference>
<proteinExistence type="predicted"/>
<keyword evidence="3" id="KW-0804">Transcription</keyword>
<dbReference type="Proteomes" id="UP000295680">
    <property type="component" value="Unassembled WGS sequence"/>
</dbReference>
<evidence type="ECO:0000256" key="2">
    <source>
        <dbReference type="ARBA" id="ARBA00023125"/>
    </source>
</evidence>
<gene>
    <name evidence="5" type="ORF">EV192_105777</name>
</gene>
<organism evidence="5 6">
    <name type="scientific">Actinocrispum wychmicini</name>
    <dbReference type="NCBI Taxonomy" id="1213861"/>
    <lineage>
        <taxon>Bacteria</taxon>
        <taxon>Bacillati</taxon>
        <taxon>Actinomycetota</taxon>
        <taxon>Actinomycetes</taxon>
        <taxon>Pseudonocardiales</taxon>
        <taxon>Pseudonocardiaceae</taxon>
        <taxon>Actinocrispum</taxon>
    </lineage>
</organism>
<name>A0A4R2JX33_9PSEU</name>
<evidence type="ECO:0000313" key="5">
    <source>
        <dbReference type="EMBL" id="TCO58705.1"/>
    </source>
</evidence>
<dbReference type="InterPro" id="IPR036388">
    <property type="entry name" value="WH-like_DNA-bd_sf"/>
</dbReference>
<evidence type="ECO:0000259" key="4">
    <source>
        <dbReference type="PROSITE" id="PS51118"/>
    </source>
</evidence>
<dbReference type="AlphaFoldDB" id="A0A4R2JX33"/>
<evidence type="ECO:0000256" key="3">
    <source>
        <dbReference type="ARBA" id="ARBA00023163"/>
    </source>
</evidence>
<keyword evidence="6" id="KW-1185">Reference proteome</keyword>
<keyword evidence="1" id="KW-0805">Transcription regulation</keyword>
<dbReference type="PANTHER" id="PTHR33204">
    <property type="entry name" value="TRANSCRIPTIONAL REGULATOR, MARR FAMILY"/>
    <property type="match status" value="1"/>
</dbReference>
<sequence length="126" mass="13824">MTFLADCRARLAFDLVANTWTAVVVWALRDGPTRPVDLRRRIGGIKPKVLNETLRKLEYNGLVVRQYHREAPPRVDYALTELGRSLLGPIGAFGEWAHDHGDEVLAAQDAVPEPAATEPVGGRAGV</sequence>
<dbReference type="Pfam" id="PF01638">
    <property type="entry name" value="HxlR"/>
    <property type="match status" value="1"/>
</dbReference>
<accession>A0A4R2JX33</accession>
<protein>
    <submittedName>
        <fullName evidence="5">HxlR family transcriptional regulator</fullName>
    </submittedName>
</protein>
<dbReference type="GO" id="GO:0003677">
    <property type="term" value="F:DNA binding"/>
    <property type="evidence" value="ECO:0007669"/>
    <property type="project" value="UniProtKB-KW"/>
</dbReference>